<feature type="domain" description="Knr4/Smi1-like" evidence="1">
    <location>
        <begin position="26"/>
        <end position="162"/>
    </location>
</feature>
<dbReference type="Gene3D" id="3.40.1580.10">
    <property type="entry name" value="SMI1/KNR4-like"/>
    <property type="match status" value="1"/>
</dbReference>
<dbReference type="RefSeq" id="WP_258818786.1">
    <property type="nucleotide sequence ID" value="NZ_JANUGW010000019.1"/>
</dbReference>
<evidence type="ECO:0000313" key="3">
    <source>
        <dbReference type="Proteomes" id="UP001204151"/>
    </source>
</evidence>
<dbReference type="InterPro" id="IPR037883">
    <property type="entry name" value="Knr4/Smi1-like_sf"/>
</dbReference>
<dbReference type="InterPro" id="IPR018958">
    <property type="entry name" value="Knr4/Smi1-like_dom"/>
</dbReference>
<dbReference type="PANTHER" id="PTHR47432">
    <property type="entry name" value="CELL WALL ASSEMBLY REGULATOR SMI1"/>
    <property type="match status" value="1"/>
</dbReference>
<protein>
    <submittedName>
        <fullName evidence="2">SMI1/KNR4 family protein</fullName>
    </submittedName>
</protein>
<dbReference type="InterPro" id="IPR051873">
    <property type="entry name" value="KNR4/SMI1_regulator"/>
</dbReference>
<comment type="caution">
    <text evidence="2">The sequence shown here is derived from an EMBL/GenBank/DDBJ whole genome shotgun (WGS) entry which is preliminary data.</text>
</comment>
<organism evidence="2 3">
    <name type="scientific">Massilia pinisoli</name>
    <dbReference type="NCBI Taxonomy" id="1772194"/>
    <lineage>
        <taxon>Bacteria</taxon>
        <taxon>Pseudomonadati</taxon>
        <taxon>Pseudomonadota</taxon>
        <taxon>Betaproteobacteria</taxon>
        <taxon>Burkholderiales</taxon>
        <taxon>Oxalobacteraceae</taxon>
        <taxon>Telluria group</taxon>
        <taxon>Massilia</taxon>
    </lineage>
</organism>
<dbReference type="PANTHER" id="PTHR47432:SF1">
    <property type="entry name" value="CELL WALL ASSEMBLY REGULATOR SMI1"/>
    <property type="match status" value="1"/>
</dbReference>
<keyword evidence="3" id="KW-1185">Reference proteome</keyword>
<evidence type="ECO:0000259" key="1">
    <source>
        <dbReference type="SMART" id="SM00860"/>
    </source>
</evidence>
<gene>
    <name evidence="2" type="ORF">NX784_21760</name>
</gene>
<name>A0ABT1ZX87_9BURK</name>
<evidence type="ECO:0000313" key="2">
    <source>
        <dbReference type="EMBL" id="MCS0584224.1"/>
    </source>
</evidence>
<proteinExistence type="predicted"/>
<dbReference type="SUPFAM" id="SSF160631">
    <property type="entry name" value="SMI1/KNR4-like"/>
    <property type="match status" value="1"/>
</dbReference>
<accession>A0ABT1ZX87</accession>
<dbReference type="Proteomes" id="UP001204151">
    <property type="component" value="Unassembled WGS sequence"/>
</dbReference>
<dbReference type="SMART" id="SM00860">
    <property type="entry name" value="SMI1_KNR4"/>
    <property type="match status" value="1"/>
</dbReference>
<reference evidence="2 3" key="1">
    <citation type="submission" date="2022-08" db="EMBL/GenBank/DDBJ databases">
        <title>Reclassification of Massilia species as members of the genera Telluria, Duganella, Pseudoduganella, Mokoshia gen. nov. and Zemynaea gen. nov. using orthogonal and non-orthogonal genome-based approaches.</title>
        <authorList>
            <person name="Bowman J.P."/>
        </authorList>
    </citation>
    <scope>NUCLEOTIDE SEQUENCE [LARGE SCALE GENOMIC DNA]</scope>
    <source>
        <strain evidence="2 3">JCM 31316</strain>
    </source>
</reference>
<sequence>MHGLWTRFEIWLSEHWPDGLASLNPPATDEQIAGLQKALGVTLPDDYVACLKIHNGQASNSGGMFDGYEFLSTDEILAQWTVWKELLDGGDFAGYKSDPANGIRGDWWNAGWIPFTHNGCGDHFCLDLAPDTAGSQGQVITMWHDWGERERLSPSFGAWFTSYTKRVFSGDVVYSDEYDSLVNREDAELS</sequence>
<dbReference type="Pfam" id="PF09346">
    <property type="entry name" value="SMI1_KNR4"/>
    <property type="match status" value="1"/>
</dbReference>
<dbReference type="EMBL" id="JANUGW010000019">
    <property type="protein sequence ID" value="MCS0584224.1"/>
    <property type="molecule type" value="Genomic_DNA"/>
</dbReference>